<dbReference type="RefSeq" id="WP_009200984.1">
    <property type="nucleotide sequence ID" value="NZ_ACJX03000001.1"/>
</dbReference>
<evidence type="ECO:0000259" key="2">
    <source>
        <dbReference type="Pfam" id="PF07905"/>
    </source>
</evidence>
<reference evidence="6" key="1">
    <citation type="submission" date="2012-09" db="EMBL/GenBank/DDBJ databases">
        <authorList>
            <person name="Weinstock G."/>
            <person name="Sodergren E."/>
            <person name="Clifton S."/>
            <person name="Fulton L."/>
            <person name="Fulton B."/>
            <person name="Courtney L."/>
            <person name="Fronick C."/>
            <person name="Harrison M."/>
            <person name="Strong C."/>
            <person name="Farmer C."/>
            <person name="Delehaunty K."/>
            <person name="Markovic C."/>
            <person name="Hall O."/>
            <person name="Minx P."/>
            <person name="Tomlinson C."/>
            <person name="Mitreva M."/>
            <person name="Nelson J."/>
            <person name="Hou S."/>
            <person name="Wollam A."/>
            <person name="Pepin K.H."/>
            <person name="Johnson M."/>
            <person name="Bhonagiri V."/>
            <person name="Nash W.E."/>
            <person name="Suruliraj S."/>
            <person name="Warren W."/>
            <person name="Chinwalla A."/>
            <person name="Mardis E.R."/>
            <person name="Wilson R.K."/>
        </authorList>
    </citation>
    <scope>NUCLEOTIDE SEQUENCE [LARGE SCALE GENOMIC DNA]</scope>
    <source>
        <strain evidence="6">OS1</strain>
    </source>
</reference>
<name>A0A0T5XDC7_9BACT</name>
<dbReference type="OrthoDB" id="143422at2"/>
<evidence type="ECO:0000313" key="5">
    <source>
        <dbReference type="EMBL" id="KRT36329.1"/>
    </source>
</evidence>
<dbReference type="InterPro" id="IPR012914">
    <property type="entry name" value="PucR_dom"/>
</dbReference>
<evidence type="ECO:0000313" key="6">
    <source>
        <dbReference type="Proteomes" id="UP000005273"/>
    </source>
</evidence>
<sequence>MPLTVEEMLQIGDLKDVEVLAGERGLSSRAVKTVVVIDVPNAGQWIRGGEFLLTSGYLFADDEFSFIDLVDSLAQKNAAALGVKIGRFLSKIPDEAISKANKYNFPILKIPTYMNHVDIINPVLSAIINTQYKLLETTETLRNKFLDSILLSKGVEDILYILEEFLNMGIAFVDNILGIRYYSRNSGLKGAIENSYITEIVNKYPNTQITIEDRVIGYLIYEKEPSYLTSFADIAIREAQRALLLNYQKMEFAHEVERRHRDVFLKDLLYSKFKKPAEVFLQAKIYGWDPTWKLIVVVIYIDNIHKKNFDDNLTNNSRNENEFSLSQKFAAYFPGTILTRIDPHYVALIPVREEENYTFLRNKIKELHQIISQSKKIDLVIALSSVKKDLLEAPRAFSECLETFDILRRTEQKPGVYSWCDLGVEKVLCALKGTEMSQNFWRHILGKLIDRQDESSSFLLQTLEALIINDWQMRPTAEFLHIHYNTLKYRIKKLEEILEINGLQEGKQRFEVTLAFMLYRLEHSKSLHSWPRSRRV</sequence>
<evidence type="ECO:0000259" key="3">
    <source>
        <dbReference type="Pfam" id="PF13556"/>
    </source>
</evidence>
<comment type="caution">
    <text evidence="5">The sequence shown here is derived from an EMBL/GenBank/DDBJ whole genome shotgun (WGS) entry which is preliminary data.</text>
</comment>
<dbReference type="Pfam" id="PF17853">
    <property type="entry name" value="GGDEF_2"/>
    <property type="match status" value="1"/>
</dbReference>
<feature type="domain" description="CdaR GGDEF-like" evidence="4">
    <location>
        <begin position="278"/>
        <end position="404"/>
    </location>
</feature>
<gene>
    <name evidence="5" type="ORF">HMPREF1705_03606</name>
</gene>
<organism evidence="5 6">
    <name type="scientific">Acetomicrobium hydrogeniformans ATCC BAA-1850</name>
    <dbReference type="NCBI Taxonomy" id="592015"/>
    <lineage>
        <taxon>Bacteria</taxon>
        <taxon>Thermotogati</taxon>
        <taxon>Synergistota</taxon>
        <taxon>Synergistia</taxon>
        <taxon>Synergistales</taxon>
        <taxon>Acetomicrobiaceae</taxon>
        <taxon>Acetomicrobium</taxon>
    </lineage>
</organism>
<proteinExistence type="inferred from homology"/>
<keyword evidence="6" id="KW-1185">Reference proteome</keyword>
<dbReference type="Proteomes" id="UP000005273">
    <property type="component" value="Unassembled WGS sequence"/>
</dbReference>
<dbReference type="PANTHER" id="PTHR33744">
    <property type="entry name" value="CARBOHYDRATE DIACID REGULATOR"/>
    <property type="match status" value="1"/>
</dbReference>
<feature type="domain" description="PucR C-terminal helix-turn-helix" evidence="3">
    <location>
        <begin position="459"/>
        <end position="517"/>
    </location>
</feature>
<dbReference type="Gene3D" id="1.10.10.2840">
    <property type="entry name" value="PucR C-terminal helix-turn-helix domain"/>
    <property type="match status" value="1"/>
</dbReference>
<evidence type="ECO:0000256" key="1">
    <source>
        <dbReference type="ARBA" id="ARBA00006754"/>
    </source>
</evidence>
<dbReference type="AlphaFoldDB" id="A0A0T5XDC7"/>
<protein>
    <submittedName>
        <fullName evidence="5">Purine catabolism regulatory protein-like family protein</fullName>
    </submittedName>
</protein>
<dbReference type="Pfam" id="PF13556">
    <property type="entry name" value="HTH_30"/>
    <property type="match status" value="1"/>
</dbReference>
<evidence type="ECO:0000259" key="4">
    <source>
        <dbReference type="Pfam" id="PF17853"/>
    </source>
</evidence>
<dbReference type="eggNOG" id="COG3835">
    <property type="taxonomic scope" value="Bacteria"/>
</dbReference>
<dbReference type="InterPro" id="IPR025736">
    <property type="entry name" value="PucR_C-HTH_dom"/>
</dbReference>
<dbReference type="InterPro" id="IPR051448">
    <property type="entry name" value="CdaR-like_regulators"/>
</dbReference>
<accession>A0A0T5XDC7</accession>
<comment type="similarity">
    <text evidence="1">Belongs to the CdaR family.</text>
</comment>
<dbReference type="PANTHER" id="PTHR33744:SF1">
    <property type="entry name" value="DNA-BINDING TRANSCRIPTIONAL ACTIVATOR ADER"/>
    <property type="match status" value="1"/>
</dbReference>
<dbReference type="InterPro" id="IPR041522">
    <property type="entry name" value="CdaR_GGDEF"/>
</dbReference>
<dbReference type="STRING" id="592015.HMPREF1705_03606"/>
<feature type="domain" description="Purine catabolism PurC-like" evidence="2">
    <location>
        <begin position="8"/>
        <end position="127"/>
    </location>
</feature>
<dbReference type="InterPro" id="IPR042070">
    <property type="entry name" value="PucR_C-HTH_sf"/>
</dbReference>
<dbReference type="EMBL" id="ACJX03000001">
    <property type="protein sequence ID" value="KRT36329.1"/>
    <property type="molecule type" value="Genomic_DNA"/>
</dbReference>
<dbReference type="Pfam" id="PF07905">
    <property type="entry name" value="PucR"/>
    <property type="match status" value="1"/>
</dbReference>